<proteinExistence type="predicted"/>
<accession>A0A6G6IUG6</accession>
<sequence>MTYTVSIEQYELTVKITYMNVVEGDSSTWASDWDYHGYREMEFEVVSGLVYDEDNNVEDLGANGCAALAEKYAEFIEEELWLQVDDERDDSDYDRGDDCAWEAA</sequence>
<evidence type="ECO:0000313" key="1">
    <source>
        <dbReference type="EMBL" id="QIE86748.1"/>
    </source>
</evidence>
<organism evidence="1 2">
    <name type="scientific">Pseudomonas nitroreducens</name>
    <dbReference type="NCBI Taxonomy" id="46680"/>
    <lineage>
        <taxon>Bacteria</taxon>
        <taxon>Pseudomonadati</taxon>
        <taxon>Pseudomonadota</taxon>
        <taxon>Gammaproteobacteria</taxon>
        <taxon>Pseudomonadales</taxon>
        <taxon>Pseudomonadaceae</taxon>
        <taxon>Pseudomonas</taxon>
    </lineage>
</organism>
<dbReference type="RefSeq" id="WP_024763183.1">
    <property type="nucleotide sequence ID" value="NZ_CP049140.1"/>
</dbReference>
<name>A0A6G6IUG6_PSENT</name>
<dbReference type="KEGG" id="pnt:G5B91_10875"/>
<dbReference type="Proteomes" id="UP000501063">
    <property type="component" value="Chromosome"/>
</dbReference>
<gene>
    <name evidence="1" type="ORF">G5B91_10875</name>
</gene>
<reference evidence="1 2" key="1">
    <citation type="submission" date="2020-02" db="EMBL/GenBank/DDBJ databases">
        <title>Integrative conjugative elements (ICEs) and plasmids drive adaptation of Pseudomonas nitroreducens strain HBP1 to wastewater environment.</title>
        <authorList>
            <person name="Sentchilo V."/>
            <person name="Carraro N."/>
            <person name="Bertelli C."/>
            <person name="van der Meer J.R."/>
        </authorList>
    </citation>
    <scope>NUCLEOTIDE SEQUENCE [LARGE SCALE GENOMIC DNA]</scope>
    <source>
        <strain evidence="1 2">HBP1</strain>
    </source>
</reference>
<evidence type="ECO:0000313" key="2">
    <source>
        <dbReference type="Proteomes" id="UP000501063"/>
    </source>
</evidence>
<protein>
    <submittedName>
        <fullName evidence="1">Uncharacterized protein</fullName>
    </submittedName>
</protein>
<dbReference type="AlphaFoldDB" id="A0A6G6IUG6"/>
<dbReference type="EMBL" id="CP049140">
    <property type="protein sequence ID" value="QIE86748.1"/>
    <property type="molecule type" value="Genomic_DNA"/>
</dbReference>